<dbReference type="AlphaFoldDB" id="F5L9B7"/>
<dbReference type="RefSeq" id="WP_007505792.1">
    <property type="nucleotide sequence ID" value="NZ_AFCE01000156.1"/>
</dbReference>
<reference evidence="1 3" key="1">
    <citation type="journal article" date="2011" name="J. Bacteriol.">
        <title>Draft genome sequence of the thermoalkaliphilic Caldalkalibacillus thermarum strain TA2.A1.</title>
        <authorList>
            <person name="Kalamorz F."/>
            <person name="Keis S."/>
            <person name="McMillan D.G."/>
            <person name="Olsson K."/>
            <person name="Stanton J.A."/>
            <person name="Stockwell P."/>
            <person name="Black M.A."/>
            <person name="Klingeman D.M."/>
            <person name="Land M.L."/>
            <person name="Han C.S."/>
            <person name="Martin S.L."/>
            <person name="Becher S.A."/>
            <person name="Peddie C.J."/>
            <person name="Morgan H.W."/>
            <person name="Matthies D."/>
            <person name="Preiss L."/>
            <person name="Meier T."/>
            <person name="Brown S.D."/>
            <person name="Cook G.M."/>
        </authorList>
    </citation>
    <scope>NUCLEOTIDE SEQUENCE [LARGE SCALE GENOMIC DNA]</scope>
    <source>
        <strain evidence="1 3">TA2.A1</strain>
    </source>
</reference>
<name>F5L9B7_CALTT</name>
<evidence type="ECO:0000313" key="2">
    <source>
        <dbReference type="EMBL" id="QZT34022.1"/>
    </source>
</evidence>
<gene>
    <name evidence="1" type="ORF">CathTA2_2422</name>
    <name evidence="2" type="ORF">HUR95_00860</name>
</gene>
<dbReference type="EMBL" id="AFCE01000156">
    <property type="protein sequence ID" value="EGL82059.1"/>
    <property type="molecule type" value="Genomic_DNA"/>
</dbReference>
<dbReference type="OrthoDB" id="2045100at2"/>
<dbReference type="EMBL" id="CP082237">
    <property type="protein sequence ID" value="QZT34022.1"/>
    <property type="molecule type" value="Genomic_DNA"/>
</dbReference>
<organism evidence="1 3">
    <name type="scientific">Caldalkalibacillus thermarum (strain TA2.A1)</name>
    <dbReference type="NCBI Taxonomy" id="986075"/>
    <lineage>
        <taxon>Bacteria</taxon>
        <taxon>Bacillati</taxon>
        <taxon>Bacillota</taxon>
        <taxon>Bacilli</taxon>
        <taxon>Bacillales</taxon>
        <taxon>Bacillaceae</taxon>
        <taxon>Caldalkalibacillus</taxon>
    </lineage>
</organism>
<dbReference type="KEGG" id="cthu:HUR95_00860"/>
<reference evidence="2 4" key="2">
    <citation type="journal article" date="2020" name="Extremophiles">
        <title>Genomic analysis of Caldalkalibacillus thermarum TA2.A1 reveals aerobic alkaliphilic metabolism and evolutionary hallmarks linking alkaliphilic bacteria and plant life.</title>
        <authorList>
            <person name="de Jong S.I."/>
            <person name="van den Broek M.A."/>
            <person name="Merkel A.Y."/>
            <person name="de la Torre Cortes P."/>
            <person name="Kalamorz F."/>
            <person name="Cook G.M."/>
            <person name="van Loosdrecht M.C.M."/>
            <person name="McMillan D.G.G."/>
        </authorList>
    </citation>
    <scope>NUCLEOTIDE SEQUENCE [LARGE SCALE GENOMIC DNA]</scope>
    <source>
        <strain evidence="2 4">TA2.A1</strain>
    </source>
</reference>
<evidence type="ECO:0000313" key="3">
    <source>
        <dbReference type="Proteomes" id="UP000010716"/>
    </source>
</evidence>
<reference evidence="2" key="3">
    <citation type="submission" date="2021-08" db="EMBL/GenBank/DDBJ databases">
        <authorList>
            <person name="de Jong S."/>
            <person name="van den Broek M."/>
            <person name="Merkel A."/>
            <person name="de la Torre Cortes P."/>
            <person name="Kalamorz F."/>
            <person name="Cook G."/>
            <person name="van Loosdrecht M."/>
            <person name="McMillan D."/>
        </authorList>
    </citation>
    <scope>NUCLEOTIDE SEQUENCE</scope>
    <source>
        <strain evidence="2">TA2.A1</strain>
    </source>
</reference>
<sequence>MTRKLIGRVGVDSGRLLIIDPFYLSGTWGEYNKIYGLDDNDELFEQLNYPLGHEGLGVVFRSGLGDGKYNVYGTFKEIPGWGTRITKVEIELIDEES</sequence>
<dbReference type="Proteomes" id="UP000010716">
    <property type="component" value="Unassembled WGS sequence"/>
</dbReference>
<evidence type="ECO:0000313" key="1">
    <source>
        <dbReference type="EMBL" id="EGL82059.1"/>
    </source>
</evidence>
<evidence type="ECO:0000313" key="4">
    <source>
        <dbReference type="Proteomes" id="UP000825179"/>
    </source>
</evidence>
<keyword evidence="4" id="KW-1185">Reference proteome</keyword>
<dbReference type="Proteomes" id="UP000825179">
    <property type="component" value="Chromosome"/>
</dbReference>
<dbReference type="eggNOG" id="ENOG502ZU08">
    <property type="taxonomic scope" value="Bacteria"/>
</dbReference>
<proteinExistence type="predicted"/>
<accession>F5L9B7</accession>
<protein>
    <submittedName>
        <fullName evidence="1">Uncharacterized protein</fullName>
    </submittedName>
</protein>